<dbReference type="Pfam" id="PF13181">
    <property type="entry name" value="TPR_8"/>
    <property type="match status" value="4"/>
</dbReference>
<dbReference type="PANTHER" id="PTHR44227">
    <property type="match status" value="1"/>
</dbReference>
<dbReference type="PANTHER" id="PTHR44227:SF3">
    <property type="entry name" value="PROTEIN O-MANNOSYL-TRANSFERASE TMTC4"/>
    <property type="match status" value="1"/>
</dbReference>
<feature type="region of interest" description="Disordered" evidence="3">
    <location>
        <begin position="168"/>
        <end position="197"/>
    </location>
</feature>
<name>A0A450ZHL7_9GAMM</name>
<dbReference type="SUPFAM" id="SSF52540">
    <property type="entry name" value="P-loop containing nucleoside triphosphate hydrolases"/>
    <property type="match status" value="1"/>
</dbReference>
<evidence type="ECO:0000256" key="2">
    <source>
        <dbReference type="ARBA" id="ARBA00022803"/>
    </source>
</evidence>
<reference evidence="4" key="1">
    <citation type="submission" date="2019-02" db="EMBL/GenBank/DDBJ databases">
        <authorList>
            <person name="Gruber-Vodicka R. H."/>
            <person name="Seah K. B. B."/>
        </authorList>
    </citation>
    <scope>NUCLEOTIDE SEQUENCE</scope>
    <source>
        <strain evidence="5">BECK_BY2</strain>
        <strain evidence="4">BECK_BY3</strain>
    </source>
</reference>
<dbReference type="InterPro" id="IPR052346">
    <property type="entry name" value="O-mannosyl-transferase_TMTC"/>
</dbReference>
<dbReference type="EMBL" id="CAADFY010000018">
    <property type="protein sequence ID" value="VFK53269.1"/>
    <property type="molecule type" value="Genomic_DNA"/>
</dbReference>
<evidence type="ECO:0000313" key="4">
    <source>
        <dbReference type="EMBL" id="VFK53269.1"/>
    </source>
</evidence>
<keyword evidence="1" id="KW-0677">Repeat</keyword>
<feature type="compositionally biased region" description="Basic and acidic residues" evidence="3">
    <location>
        <begin position="1089"/>
        <end position="1101"/>
    </location>
</feature>
<protein>
    <submittedName>
        <fullName evidence="4">Flp pilus assembly protein TadD, contains TPR repeats</fullName>
    </submittedName>
</protein>
<organism evidence="4">
    <name type="scientific">Candidatus Kentrum sp. TUN</name>
    <dbReference type="NCBI Taxonomy" id="2126343"/>
    <lineage>
        <taxon>Bacteria</taxon>
        <taxon>Pseudomonadati</taxon>
        <taxon>Pseudomonadota</taxon>
        <taxon>Gammaproteobacteria</taxon>
        <taxon>Candidatus Kentrum</taxon>
    </lineage>
</organism>
<dbReference type="Pfam" id="PF13431">
    <property type="entry name" value="TPR_17"/>
    <property type="match status" value="1"/>
</dbReference>
<evidence type="ECO:0000256" key="3">
    <source>
        <dbReference type="SAM" id="MobiDB-lite"/>
    </source>
</evidence>
<dbReference type="InterPro" id="IPR011990">
    <property type="entry name" value="TPR-like_helical_dom_sf"/>
</dbReference>
<feature type="region of interest" description="Disordered" evidence="3">
    <location>
        <begin position="1089"/>
        <end position="1119"/>
    </location>
</feature>
<dbReference type="SUPFAM" id="SSF81901">
    <property type="entry name" value="HCP-like"/>
    <property type="match status" value="1"/>
</dbReference>
<accession>A0A450ZHL7</accession>
<dbReference type="SUPFAM" id="SSF48452">
    <property type="entry name" value="TPR-like"/>
    <property type="match status" value="1"/>
</dbReference>
<dbReference type="SMART" id="SM00028">
    <property type="entry name" value="TPR"/>
    <property type="match status" value="6"/>
</dbReference>
<sequence>MRIISFFSFKGGVGRTALLTNLGAHWAARGRVVALMDLDLIAPGISYSPLLGPYLDQRAIGLGMSDLLAAYHDRKPEEKTFKFLPPSLLLREMKLPEGGAPGGRLLAIGAGSPAGGEAYAKVAPAPAAGIVRAVPRAESVSDPDASNTEPPDAPILRSLAKHIRDDLAGWRTPGEGDNTDSPDAATDTAAEPADSGANLATNRPIDYLLIDARTGFAELVDLGLGYLADHMVLVSGLNDQNLQGLRLTLRALWEQQRVPLDEMPTLVTVVFSPIPAGEDDAVLASLHKGRQTLLENLRYTRAGQRELAPGTFDLHYTPLLAISDECILPGRTDSLYGKEVRTIADHLAGEAIDGERFQEELGGIARETLRIVEEFGKRSPIASGPTPSDRLNPFTDLPAWHWPLGDDPDSRTRRRRLSKLVGKRLAASGVDTAPLLNRLAWDISLDSAQKEQILESLVQIGKDQREELIKAMEGQRARSLSLWQASEHRQQLMRMLVKTRREWAVLVLEDEPAADRALHEYPIPHFDAWPEYWLAVADQVRIRAGKDQAVLDAVDQAIGRAKAEETPELAELLMTMIPEDLDTPLQSALEARARRIAPEHLWLDFLAAYRLLKGPQKDPAAAQALLKPLLATPPQDARKCFDLGGLVAQELPEMAAEAETMLRKSIELDPTSASPWNNLGNLLSDHSDRHAEAEAAFRKAMELDPELAGPCWYNLGNLLQGYPDRHAEAEATYRKAMELDPTLVILWHNLGNLLSNYPDRHAEAEAAYSKAMELDPKLAGPSWNNLGNLLSDYPGRHAEAEAAYRKAMELDPKDALPWNGLGNLLSNHSDRHAEAEAAYRKAMELDPKLLLPWNNLGNLLKKGYPGRHAEAEAVYRKAMELDPKDALSWNGLGALQRDWWRDCKGALASFRSSLERVVGDKKDQAYLRINLAHTLQLLGRPARMELETALTLFGEQKGTTFDNINALWLALALEDAERTAKYVATVRELAEAGYGGEEISLVLAFAEWLDADAEKGGVGAHSSPQPATGAASEADFIGRMTHGLKDWTQYWDYIQRIYFLCGFRAGARAAGQAVVRALLALPSEVTDKYPDEPRPDWRERYLPFANGESDGAGDPRDRHLFCRDAEGHVSASRRD</sequence>
<keyword evidence="2" id="KW-0802">TPR repeat</keyword>
<gene>
    <name evidence="5" type="ORF">BECKTUN1418E_GA0071001_102016</name>
    <name evidence="4" type="ORF">BECKTUN1418F_GA0071002_101816</name>
</gene>
<dbReference type="AlphaFoldDB" id="A0A450ZHL7"/>
<dbReference type="InterPro" id="IPR019734">
    <property type="entry name" value="TPR_rpt"/>
</dbReference>
<dbReference type="Gene3D" id="3.40.50.300">
    <property type="entry name" value="P-loop containing nucleotide triphosphate hydrolases"/>
    <property type="match status" value="1"/>
</dbReference>
<proteinExistence type="predicted"/>
<feature type="compositionally biased region" description="Low complexity" evidence="3">
    <location>
        <begin position="179"/>
        <end position="195"/>
    </location>
</feature>
<dbReference type="Gene3D" id="1.25.40.10">
    <property type="entry name" value="Tetratricopeptide repeat domain"/>
    <property type="match status" value="3"/>
</dbReference>
<dbReference type="InterPro" id="IPR027417">
    <property type="entry name" value="P-loop_NTPase"/>
</dbReference>
<dbReference type="EMBL" id="CAADFV010000020">
    <property type="protein sequence ID" value="VFK54077.1"/>
    <property type="molecule type" value="Genomic_DNA"/>
</dbReference>
<evidence type="ECO:0000256" key="1">
    <source>
        <dbReference type="ARBA" id="ARBA00022737"/>
    </source>
</evidence>
<evidence type="ECO:0000313" key="5">
    <source>
        <dbReference type="EMBL" id="VFK54077.1"/>
    </source>
</evidence>